<evidence type="ECO:0000256" key="4">
    <source>
        <dbReference type="PROSITE-ProRule" id="PRU00175"/>
    </source>
</evidence>
<feature type="compositionally biased region" description="Basic and acidic residues" evidence="6">
    <location>
        <begin position="640"/>
        <end position="650"/>
    </location>
</feature>
<keyword evidence="11" id="KW-1185">Reference proteome</keyword>
<feature type="domain" description="THUMP" evidence="8">
    <location>
        <begin position="604"/>
        <end position="709"/>
    </location>
</feature>
<dbReference type="InterPro" id="IPR017907">
    <property type="entry name" value="Znf_RING_CS"/>
</dbReference>
<evidence type="ECO:0000256" key="5">
    <source>
        <dbReference type="PROSITE-ProRule" id="PRU00529"/>
    </source>
</evidence>
<evidence type="ECO:0000259" key="7">
    <source>
        <dbReference type="PROSITE" id="PS50089"/>
    </source>
</evidence>
<protein>
    <recommendedName>
        <fullName evidence="12">RING-14 protein</fullName>
    </recommendedName>
</protein>
<dbReference type="Pfam" id="PF02926">
    <property type="entry name" value="THUMP"/>
    <property type="match status" value="1"/>
</dbReference>
<feature type="domain" description="SPX" evidence="9">
    <location>
        <begin position="1"/>
        <end position="316"/>
    </location>
</feature>
<evidence type="ECO:0000256" key="6">
    <source>
        <dbReference type="SAM" id="MobiDB-lite"/>
    </source>
</evidence>
<dbReference type="PANTHER" id="PTHR13452:SF10">
    <property type="entry name" value="THUMP DOMAIN-CONTAINING PROTEIN 1"/>
    <property type="match status" value="1"/>
</dbReference>
<dbReference type="CDD" id="cd23137">
    <property type="entry name" value="RING-HC_TRY3-like"/>
    <property type="match status" value="1"/>
</dbReference>
<dbReference type="PANTHER" id="PTHR13452">
    <property type="entry name" value="THUMP DOMAIN CONTAINING PROTEIN 1-RELATED"/>
    <property type="match status" value="1"/>
</dbReference>
<evidence type="ECO:0000256" key="1">
    <source>
        <dbReference type="ARBA" id="ARBA00022723"/>
    </source>
</evidence>
<dbReference type="EMBL" id="JBAWTH010000211">
    <property type="protein sequence ID" value="KAL2272876.1"/>
    <property type="molecule type" value="Genomic_DNA"/>
</dbReference>
<dbReference type="Gene3D" id="3.30.40.10">
    <property type="entry name" value="Zinc/RING finger domain, C3HC4 (zinc finger)"/>
    <property type="match status" value="1"/>
</dbReference>
<feature type="region of interest" description="Disordered" evidence="6">
    <location>
        <begin position="110"/>
        <end position="136"/>
    </location>
</feature>
<dbReference type="Proteomes" id="UP001600888">
    <property type="component" value="Unassembled WGS sequence"/>
</dbReference>
<organism evidence="10 11">
    <name type="scientific">Diaporthe vaccinii</name>
    <dbReference type="NCBI Taxonomy" id="105482"/>
    <lineage>
        <taxon>Eukaryota</taxon>
        <taxon>Fungi</taxon>
        <taxon>Dikarya</taxon>
        <taxon>Ascomycota</taxon>
        <taxon>Pezizomycotina</taxon>
        <taxon>Sordariomycetes</taxon>
        <taxon>Sordariomycetidae</taxon>
        <taxon>Diaporthales</taxon>
        <taxon>Diaporthaceae</taxon>
        <taxon>Diaporthe</taxon>
        <taxon>Diaporthe eres species complex</taxon>
    </lineage>
</organism>
<dbReference type="SMART" id="SM00184">
    <property type="entry name" value="RING"/>
    <property type="match status" value="1"/>
</dbReference>
<feature type="compositionally biased region" description="Polar residues" evidence="6">
    <location>
        <begin position="625"/>
        <end position="639"/>
    </location>
</feature>
<evidence type="ECO:0000256" key="2">
    <source>
        <dbReference type="ARBA" id="ARBA00022771"/>
    </source>
</evidence>
<keyword evidence="5" id="KW-0694">RNA-binding</keyword>
<dbReference type="InterPro" id="IPR004331">
    <property type="entry name" value="SPX_dom"/>
</dbReference>
<feature type="region of interest" description="Disordered" evidence="6">
    <location>
        <begin position="621"/>
        <end position="660"/>
    </location>
</feature>
<proteinExistence type="predicted"/>
<dbReference type="InterPro" id="IPR001841">
    <property type="entry name" value="Znf_RING"/>
</dbReference>
<feature type="domain" description="RING-type" evidence="7">
    <location>
        <begin position="352"/>
        <end position="391"/>
    </location>
</feature>
<feature type="compositionally biased region" description="Basic and acidic residues" evidence="6">
    <location>
        <begin position="728"/>
        <end position="742"/>
    </location>
</feature>
<name>A0ABR4DRK2_9PEZI</name>
<dbReference type="SUPFAM" id="SSF57850">
    <property type="entry name" value="RING/U-box"/>
    <property type="match status" value="1"/>
</dbReference>
<comment type="caution">
    <text evidence="10">The sequence shown here is derived from an EMBL/GenBank/DDBJ whole genome shotgun (WGS) entry which is preliminary data.</text>
</comment>
<keyword evidence="1" id="KW-0479">Metal-binding</keyword>
<accession>A0ABR4DRK2</accession>
<feature type="region of interest" description="Disordered" evidence="6">
    <location>
        <begin position="726"/>
        <end position="750"/>
    </location>
</feature>
<dbReference type="CDD" id="cd11717">
    <property type="entry name" value="THUMP_THUMPD1_like"/>
    <property type="match status" value="1"/>
</dbReference>
<evidence type="ECO:0000256" key="3">
    <source>
        <dbReference type="ARBA" id="ARBA00022833"/>
    </source>
</evidence>
<evidence type="ECO:0000259" key="8">
    <source>
        <dbReference type="PROSITE" id="PS51165"/>
    </source>
</evidence>
<dbReference type="InterPro" id="IPR018957">
    <property type="entry name" value="Znf_C3HC4_RING-type"/>
</dbReference>
<keyword evidence="3" id="KW-0862">Zinc</keyword>
<reference evidence="10 11" key="1">
    <citation type="submission" date="2024-03" db="EMBL/GenBank/DDBJ databases">
        <title>A high-quality draft genome sequence of Diaporthe vaccinii, a causative agent of upright dieback and viscid rot disease in cranberry plants.</title>
        <authorList>
            <person name="Sarrasin M."/>
            <person name="Lang B.F."/>
            <person name="Burger G."/>
        </authorList>
    </citation>
    <scope>NUCLEOTIDE SEQUENCE [LARGE SCALE GENOMIC DNA]</scope>
    <source>
        <strain evidence="10 11">IS7</strain>
    </source>
</reference>
<dbReference type="Pfam" id="PF00097">
    <property type="entry name" value="zf-C3HC4"/>
    <property type="match status" value="1"/>
</dbReference>
<gene>
    <name evidence="10" type="ORF">FJTKL_05938</name>
</gene>
<evidence type="ECO:0000313" key="11">
    <source>
        <dbReference type="Proteomes" id="UP001600888"/>
    </source>
</evidence>
<dbReference type="Pfam" id="PF03105">
    <property type="entry name" value="SPX"/>
    <property type="match status" value="1"/>
</dbReference>
<dbReference type="InterPro" id="IPR004114">
    <property type="entry name" value="THUMP_dom"/>
</dbReference>
<dbReference type="Gene3D" id="3.30.2300.10">
    <property type="entry name" value="THUMP superfamily"/>
    <property type="match status" value="1"/>
</dbReference>
<dbReference type="PROSITE" id="PS51382">
    <property type="entry name" value="SPX"/>
    <property type="match status" value="1"/>
</dbReference>
<dbReference type="InterPro" id="IPR040183">
    <property type="entry name" value="THUMPD1-like"/>
</dbReference>
<keyword evidence="2 4" id="KW-0863">Zinc-finger</keyword>
<dbReference type="PROSITE" id="PS50089">
    <property type="entry name" value="ZF_RING_2"/>
    <property type="match status" value="1"/>
</dbReference>
<dbReference type="InterPro" id="IPR013083">
    <property type="entry name" value="Znf_RING/FYVE/PHD"/>
</dbReference>
<evidence type="ECO:0000259" key="9">
    <source>
        <dbReference type="PROSITE" id="PS51382"/>
    </source>
</evidence>
<sequence length="750" mass="83743">MKFAHEFKETLEREAFPDHWLAAAIPYSQLKKCLKKVQCELQELGLDKSTLQQLQAAQTVSPDGVPVPMARYNLDQAPSQSLRPCLSVFVHLQDGQAVDAALSPASKELLQRLSGKQPSPPPAGEGPDAVARDDTSRSVEGQLATAKAGLERIEIPLVFDGEFFNILQSDVDSLDILQQQEEKSMEGDITALGKDVSAVTRPAKFSKSDLNRWREIFDLYVDAQVFFSSHEIDHGSRSSAKAVQNLVWFQKEIQKRDLLNKFKMQSSRLAYNRFLQLNATLLQNLKFQEINKTAINKILKKFDKRTSLGASVSFRAAVRSQKFLAGNVAQRMCAQLAQEVVSVVPRVDDYTCPICFSIAWYPVRLRCSHIFCVRCVIKMQRESKKQCPLCRDEVVMEADLSNIDKNLEKFLRLYFRRETDEKQKANEIERGREIFGDEYKHSACNKGNNGKWKVPRADASDRPKANTIEPGDIGIWVTCPMHVKGKAAREMELLFDEYADKMYGIKSGEDCDASDAEDDDIESAIQKEIGALKDKGKRASEHVLAEVRIKEECLLFTKCKPPIEPVEFARRICQDAASSGHGGAKARYLNRLTPLTAIAKASETGLDEAARKALAGHFKLKSVGTEEQSNPEAAGTQSEVQHDGADHEAKPATYAIRPSIRSHNTLKRDNVIKRIADSIDPAHRVNLGAPDKVILVDIYQTVCGLSVVPGDWESLKRYNLTELYKLSSESKDKAEEPEEKSGGIEAPSTT</sequence>
<dbReference type="PROSITE" id="PS51165">
    <property type="entry name" value="THUMP"/>
    <property type="match status" value="1"/>
</dbReference>
<dbReference type="SUPFAM" id="SSF143437">
    <property type="entry name" value="THUMP domain-like"/>
    <property type="match status" value="1"/>
</dbReference>
<dbReference type="PROSITE" id="PS00518">
    <property type="entry name" value="ZF_RING_1"/>
    <property type="match status" value="1"/>
</dbReference>
<evidence type="ECO:0000313" key="10">
    <source>
        <dbReference type="EMBL" id="KAL2272876.1"/>
    </source>
</evidence>
<evidence type="ECO:0008006" key="12">
    <source>
        <dbReference type="Google" id="ProtNLM"/>
    </source>
</evidence>